<name>A0A644SUJ2_9ZZZZ</name>
<reference evidence="1" key="1">
    <citation type="submission" date="2019-08" db="EMBL/GenBank/DDBJ databases">
        <authorList>
            <person name="Kucharzyk K."/>
            <person name="Murdoch R.W."/>
            <person name="Higgins S."/>
            <person name="Loffler F."/>
        </authorList>
    </citation>
    <scope>NUCLEOTIDE SEQUENCE</scope>
</reference>
<dbReference type="EMBL" id="VSSQ01000007">
    <property type="protein sequence ID" value="MPL58370.1"/>
    <property type="molecule type" value="Genomic_DNA"/>
</dbReference>
<dbReference type="AlphaFoldDB" id="A0A644SUJ2"/>
<organism evidence="1">
    <name type="scientific">bioreactor metagenome</name>
    <dbReference type="NCBI Taxonomy" id="1076179"/>
    <lineage>
        <taxon>unclassified sequences</taxon>
        <taxon>metagenomes</taxon>
        <taxon>ecological metagenomes</taxon>
    </lineage>
</organism>
<evidence type="ECO:0000313" key="1">
    <source>
        <dbReference type="EMBL" id="MPL58370.1"/>
    </source>
</evidence>
<gene>
    <name evidence="1" type="ORF">SDC9_03902</name>
</gene>
<sequence>MYGLYKGEEWDQPFLFPEKFDDFIHEESPMRVIDEKIGKWL</sequence>
<accession>A0A644SUJ2</accession>
<proteinExistence type="predicted"/>
<comment type="caution">
    <text evidence="1">The sequence shown here is derived from an EMBL/GenBank/DDBJ whole genome shotgun (WGS) entry which is preliminary data.</text>
</comment>
<protein>
    <submittedName>
        <fullName evidence="1">Uncharacterized protein</fullName>
    </submittedName>
</protein>